<dbReference type="PANTHER" id="PTHR33495">
    <property type="entry name" value="ANTI-SIGMA FACTOR ANTAGONIST TM_1081-RELATED-RELATED"/>
    <property type="match status" value="1"/>
</dbReference>
<organism evidence="4 5">
    <name type="scientific">Seleniivibrio woodruffii</name>
    <dbReference type="NCBI Taxonomy" id="1078050"/>
    <lineage>
        <taxon>Bacteria</taxon>
        <taxon>Pseudomonadati</taxon>
        <taxon>Deferribacterota</taxon>
        <taxon>Deferribacteres</taxon>
        <taxon>Deferribacterales</taxon>
        <taxon>Geovibrionaceae</taxon>
        <taxon>Seleniivibrio</taxon>
    </lineage>
</organism>
<comment type="similarity">
    <text evidence="1 2">Belongs to the anti-sigma-factor antagonist family.</text>
</comment>
<dbReference type="NCBIfam" id="TIGR00377">
    <property type="entry name" value="ant_ant_sig"/>
    <property type="match status" value="1"/>
</dbReference>
<dbReference type="AlphaFoldDB" id="A0A4R1KEN8"/>
<feature type="domain" description="STAS" evidence="3">
    <location>
        <begin position="1"/>
        <end position="106"/>
    </location>
</feature>
<dbReference type="RefSeq" id="WP_132871274.1">
    <property type="nucleotide sequence ID" value="NZ_JAJUHT010000003.1"/>
</dbReference>
<sequence>MFEVQDNGGKKVVFVKGEVNAQTGSELKKGILDLFNSSSCVVVSFKGVVYMNSSGLREIIDLLKSVNKLKKELKLCEMSADIREMFTFTGLDKVFKIYDTQAQALG</sequence>
<dbReference type="InterPro" id="IPR036513">
    <property type="entry name" value="STAS_dom_sf"/>
</dbReference>
<evidence type="ECO:0000313" key="5">
    <source>
        <dbReference type="Proteomes" id="UP000294614"/>
    </source>
</evidence>
<keyword evidence="5" id="KW-1185">Reference proteome</keyword>
<evidence type="ECO:0000256" key="2">
    <source>
        <dbReference type="RuleBase" id="RU003749"/>
    </source>
</evidence>
<evidence type="ECO:0000313" key="4">
    <source>
        <dbReference type="EMBL" id="TCK61739.1"/>
    </source>
</evidence>
<dbReference type="GO" id="GO:0043856">
    <property type="term" value="F:anti-sigma factor antagonist activity"/>
    <property type="evidence" value="ECO:0007669"/>
    <property type="project" value="InterPro"/>
</dbReference>
<evidence type="ECO:0000259" key="3">
    <source>
        <dbReference type="PROSITE" id="PS50801"/>
    </source>
</evidence>
<dbReference type="PROSITE" id="PS50801">
    <property type="entry name" value="STAS"/>
    <property type="match status" value="1"/>
</dbReference>
<dbReference type="Proteomes" id="UP000294614">
    <property type="component" value="Unassembled WGS sequence"/>
</dbReference>
<dbReference type="OrthoDB" id="9793697at2"/>
<dbReference type="PANTHER" id="PTHR33495:SF2">
    <property type="entry name" value="ANTI-SIGMA FACTOR ANTAGONIST TM_1081-RELATED"/>
    <property type="match status" value="1"/>
</dbReference>
<evidence type="ECO:0000256" key="1">
    <source>
        <dbReference type="ARBA" id="ARBA00009013"/>
    </source>
</evidence>
<name>A0A4R1KEN8_9BACT</name>
<comment type="caution">
    <text evidence="4">The sequence shown here is derived from an EMBL/GenBank/DDBJ whole genome shotgun (WGS) entry which is preliminary data.</text>
</comment>
<protein>
    <recommendedName>
        <fullName evidence="2">Anti-sigma factor antagonist</fullName>
    </recommendedName>
</protein>
<reference evidence="4 5" key="1">
    <citation type="submission" date="2019-03" db="EMBL/GenBank/DDBJ databases">
        <title>Genomic Encyclopedia of Type Strains, Phase IV (KMG-IV): sequencing the most valuable type-strain genomes for metagenomic binning, comparative biology and taxonomic classification.</title>
        <authorList>
            <person name="Goeker M."/>
        </authorList>
    </citation>
    <scope>NUCLEOTIDE SEQUENCE [LARGE SCALE GENOMIC DNA]</scope>
    <source>
        <strain evidence="4 5">DSM 24984</strain>
    </source>
</reference>
<dbReference type="CDD" id="cd07043">
    <property type="entry name" value="STAS_anti-anti-sigma_factors"/>
    <property type="match status" value="1"/>
</dbReference>
<dbReference type="Gene3D" id="3.30.750.24">
    <property type="entry name" value="STAS domain"/>
    <property type="match status" value="1"/>
</dbReference>
<dbReference type="Pfam" id="PF01740">
    <property type="entry name" value="STAS"/>
    <property type="match status" value="1"/>
</dbReference>
<dbReference type="InterPro" id="IPR003658">
    <property type="entry name" value="Anti-sigma_ant"/>
</dbReference>
<dbReference type="SUPFAM" id="SSF52091">
    <property type="entry name" value="SpoIIaa-like"/>
    <property type="match status" value="1"/>
</dbReference>
<accession>A0A4R1KEN8</accession>
<dbReference type="InterPro" id="IPR002645">
    <property type="entry name" value="STAS_dom"/>
</dbReference>
<dbReference type="EMBL" id="SMGG01000003">
    <property type="protein sequence ID" value="TCK61739.1"/>
    <property type="molecule type" value="Genomic_DNA"/>
</dbReference>
<gene>
    <name evidence="4" type="ORF">C8D98_0245</name>
</gene>
<proteinExistence type="inferred from homology"/>